<dbReference type="STRING" id="644282.Deba_3115"/>
<keyword evidence="4 8" id="KW-0479">Metal-binding</keyword>
<dbReference type="InterPro" id="IPR008007">
    <property type="entry name" value="Peptidase_M42"/>
</dbReference>
<dbReference type="PANTHER" id="PTHR32481:SF0">
    <property type="entry name" value="AMINOPEPTIDASE YPDE-RELATED"/>
    <property type="match status" value="1"/>
</dbReference>
<dbReference type="GO" id="GO:0046872">
    <property type="term" value="F:metal ion binding"/>
    <property type="evidence" value="ECO:0007669"/>
    <property type="project" value="UniProtKB-UniRule"/>
</dbReference>
<reference evidence="9 10" key="1">
    <citation type="journal article" date="2010" name="Stand. Genomic Sci.">
        <title>Complete genome sequence of Desulfarculus baarsii type strain (2st14).</title>
        <authorList>
            <person name="Sun H."/>
            <person name="Spring S."/>
            <person name="Lapidus A."/>
            <person name="Davenport K."/>
            <person name="Del Rio T.G."/>
            <person name="Tice H."/>
            <person name="Nolan M."/>
            <person name="Copeland A."/>
            <person name="Cheng J.F."/>
            <person name="Lucas S."/>
            <person name="Tapia R."/>
            <person name="Goodwin L."/>
            <person name="Pitluck S."/>
            <person name="Ivanova N."/>
            <person name="Pagani I."/>
            <person name="Mavromatis K."/>
            <person name="Ovchinnikova G."/>
            <person name="Pati A."/>
            <person name="Chen A."/>
            <person name="Palaniappan K."/>
            <person name="Hauser L."/>
            <person name="Chang Y.J."/>
            <person name="Jeffries C.D."/>
            <person name="Detter J.C."/>
            <person name="Han C."/>
            <person name="Rohde M."/>
            <person name="Brambilla E."/>
            <person name="Goker M."/>
            <person name="Woyke T."/>
            <person name="Bristow J."/>
            <person name="Eisen J.A."/>
            <person name="Markowitz V."/>
            <person name="Hugenholtz P."/>
            <person name="Kyrpides N.C."/>
            <person name="Klenk H.P."/>
            <person name="Land M."/>
        </authorList>
    </citation>
    <scope>NUCLEOTIDE SEQUENCE [LARGE SCALE GENOMIC DNA]</scope>
    <source>
        <strain evidence="10">ATCC 33931 / DSM 2075 / LMG 7858 / VKM B-1802 / 2st14</strain>
    </source>
</reference>
<evidence type="ECO:0000256" key="2">
    <source>
        <dbReference type="ARBA" id="ARBA00022438"/>
    </source>
</evidence>
<feature type="binding site" evidence="8">
    <location>
        <position position="232"/>
    </location>
    <ligand>
        <name>Zn(2+)</name>
        <dbReference type="ChEBI" id="CHEBI:29105"/>
        <label>1</label>
    </ligand>
</feature>
<evidence type="ECO:0000256" key="8">
    <source>
        <dbReference type="PIRSR" id="PIRSR001123-2"/>
    </source>
</evidence>
<dbReference type="PIRSF" id="PIRSF001123">
    <property type="entry name" value="PepA_GA"/>
    <property type="match status" value="1"/>
</dbReference>
<protein>
    <submittedName>
        <fullName evidence="9">Cellulase</fullName>
        <ecNumber evidence="9">3.2.1.4</ecNumber>
    </submittedName>
</protein>
<dbReference type="EMBL" id="CP002085">
    <property type="protein sequence ID" value="ADK86468.1"/>
    <property type="molecule type" value="Genomic_DNA"/>
</dbReference>
<dbReference type="Gene3D" id="2.40.30.40">
    <property type="entry name" value="Peptidase M42, domain 2"/>
    <property type="match status" value="1"/>
</dbReference>
<feature type="binding site" evidence="8">
    <location>
        <position position="177"/>
    </location>
    <ligand>
        <name>Zn(2+)</name>
        <dbReference type="ChEBI" id="CHEBI:29105"/>
        <label>2</label>
    </ligand>
</feature>
<evidence type="ECO:0000256" key="1">
    <source>
        <dbReference type="ARBA" id="ARBA00006272"/>
    </source>
</evidence>
<dbReference type="PANTHER" id="PTHR32481">
    <property type="entry name" value="AMINOPEPTIDASE"/>
    <property type="match status" value="1"/>
</dbReference>
<dbReference type="GO" id="GO:0004177">
    <property type="term" value="F:aminopeptidase activity"/>
    <property type="evidence" value="ECO:0007669"/>
    <property type="project" value="UniProtKB-UniRule"/>
</dbReference>
<comment type="similarity">
    <text evidence="1 6">Belongs to the peptidase M42 family.</text>
</comment>
<evidence type="ECO:0000256" key="6">
    <source>
        <dbReference type="PIRNR" id="PIRNR001123"/>
    </source>
</evidence>
<dbReference type="GO" id="GO:0006508">
    <property type="term" value="P:proteolysis"/>
    <property type="evidence" value="ECO:0007669"/>
    <property type="project" value="UniProtKB-KW"/>
</dbReference>
<dbReference type="KEGG" id="dbr:Deba_3115"/>
<dbReference type="GO" id="GO:0008810">
    <property type="term" value="F:cellulase activity"/>
    <property type="evidence" value="ECO:0007669"/>
    <property type="project" value="UniProtKB-EC"/>
</dbReference>
<dbReference type="eggNOG" id="COG1363">
    <property type="taxonomic scope" value="Bacteria"/>
</dbReference>
<feature type="binding site" evidence="8">
    <location>
        <position position="319"/>
    </location>
    <ligand>
        <name>Zn(2+)</name>
        <dbReference type="ChEBI" id="CHEBI:29105"/>
        <label>2</label>
    </ligand>
</feature>
<keyword evidence="2" id="KW-0031">Aminopeptidase</keyword>
<gene>
    <name evidence="9" type="ordered locus">Deba_3115</name>
</gene>
<sequence>MDLFETLRALCAPLGPSGREDQVRALIGQLAGPHAHRLETDRMGNLRAWINPERRPLLMLDAHMDEVCFVVQRIEQGGWLRIAATAGFEPRVLPGARVIIQPRPGREVVGVVGLLPPHLETPADREKALPIERLFVDIGAASEQEAREAGVEVGSPAVADAGGGRLGAKGFYQRNLDDRAGCAALLELLRRLAIDPPDLGVVCNFAVAEEVGLRGATTAAFDLDPDLALAVDVTMADTPGADPAKQVSTLGGGPVVTVLDGRIVVPWAMVDSLEEAAKAIGAPIQRKTPPYGGTDAGAIHLARGGVPCGVLSIPGRYIHSPVSLINLDDLAATVDVLERWARSAGQLAELLAGRR</sequence>
<dbReference type="SUPFAM" id="SSF101821">
    <property type="entry name" value="Aminopeptidase/glucanase lid domain"/>
    <property type="match status" value="1"/>
</dbReference>
<keyword evidence="9" id="KW-0326">Glycosidase</keyword>
<dbReference type="AlphaFoldDB" id="E1QLN3"/>
<dbReference type="InterPro" id="IPR023367">
    <property type="entry name" value="Peptidase_M42_dom2"/>
</dbReference>
<dbReference type="OrthoDB" id="9772053at2"/>
<feature type="binding site" evidence="8">
    <location>
        <position position="210"/>
    </location>
    <ligand>
        <name>Zn(2+)</name>
        <dbReference type="ChEBI" id="CHEBI:29105"/>
        <label>2</label>
    </ligand>
</feature>
<dbReference type="Gene3D" id="3.40.630.10">
    <property type="entry name" value="Zn peptidases"/>
    <property type="match status" value="1"/>
</dbReference>
<evidence type="ECO:0000256" key="5">
    <source>
        <dbReference type="ARBA" id="ARBA00022801"/>
    </source>
</evidence>
<evidence type="ECO:0000256" key="7">
    <source>
        <dbReference type="PIRSR" id="PIRSR001123-1"/>
    </source>
</evidence>
<evidence type="ECO:0000256" key="3">
    <source>
        <dbReference type="ARBA" id="ARBA00022670"/>
    </source>
</evidence>
<dbReference type="Proteomes" id="UP000009047">
    <property type="component" value="Chromosome"/>
</dbReference>
<evidence type="ECO:0000313" key="9">
    <source>
        <dbReference type="EMBL" id="ADK86468.1"/>
    </source>
</evidence>
<evidence type="ECO:0000313" key="10">
    <source>
        <dbReference type="Proteomes" id="UP000009047"/>
    </source>
</evidence>
<name>E1QLN3_DESB2</name>
<accession>E1QLN3</accession>
<organism evidence="9 10">
    <name type="scientific">Desulfarculus baarsii (strain ATCC 33931 / DSM 2075 / LMG 7858 / VKM B-1802 / 2st14)</name>
    <dbReference type="NCBI Taxonomy" id="644282"/>
    <lineage>
        <taxon>Bacteria</taxon>
        <taxon>Pseudomonadati</taxon>
        <taxon>Thermodesulfobacteriota</taxon>
        <taxon>Desulfarculia</taxon>
        <taxon>Desulfarculales</taxon>
        <taxon>Desulfarculaceae</taxon>
        <taxon>Desulfarculus</taxon>
    </lineage>
</organism>
<feature type="binding site" evidence="8">
    <location>
        <position position="63"/>
    </location>
    <ligand>
        <name>Zn(2+)</name>
        <dbReference type="ChEBI" id="CHEBI:29105"/>
        <label>1</label>
    </ligand>
</feature>
<keyword evidence="3" id="KW-0645">Protease</keyword>
<dbReference type="HOGENOM" id="CLU_047249_0_2_7"/>
<comment type="cofactor">
    <cofactor evidence="8">
        <name>a divalent metal cation</name>
        <dbReference type="ChEBI" id="CHEBI:60240"/>
    </cofactor>
    <text evidence="8">Binds 2 divalent metal cations per subunit.</text>
</comment>
<dbReference type="SUPFAM" id="SSF53187">
    <property type="entry name" value="Zn-dependent exopeptidases"/>
    <property type="match status" value="1"/>
</dbReference>
<keyword evidence="10" id="KW-1185">Reference proteome</keyword>
<dbReference type="Pfam" id="PF05343">
    <property type="entry name" value="Peptidase_M42"/>
    <property type="match status" value="1"/>
</dbReference>
<dbReference type="EC" id="3.2.1.4" evidence="9"/>
<evidence type="ECO:0000256" key="4">
    <source>
        <dbReference type="ARBA" id="ARBA00022723"/>
    </source>
</evidence>
<dbReference type="InterPro" id="IPR051464">
    <property type="entry name" value="Peptidase_M42_aminopept"/>
</dbReference>
<proteinExistence type="inferred from homology"/>
<feature type="binding site" evidence="8">
    <location>
        <position position="177"/>
    </location>
    <ligand>
        <name>Zn(2+)</name>
        <dbReference type="ChEBI" id="CHEBI:29105"/>
        <label>1</label>
    </ligand>
</feature>
<keyword evidence="5 9" id="KW-0378">Hydrolase</keyword>
<feature type="active site" description="Proton acceptor" evidence="7">
    <location>
        <position position="209"/>
    </location>
</feature>
<dbReference type="RefSeq" id="WP_013259905.1">
    <property type="nucleotide sequence ID" value="NC_014365.1"/>
</dbReference>